<dbReference type="EMBL" id="JAHXZJ010000001">
    <property type="protein sequence ID" value="KAH0567695.1"/>
    <property type="molecule type" value="Genomic_DNA"/>
</dbReference>
<dbReference type="AlphaFoldDB" id="A0AAV7J442"/>
<reference evidence="2 3" key="1">
    <citation type="journal article" date="2021" name="J. Hered.">
        <title>A chromosome-level genome assembly of the parasitoid wasp, Cotesia glomerata (Hymenoptera: Braconidae).</title>
        <authorList>
            <person name="Pinto B.J."/>
            <person name="Weis J.J."/>
            <person name="Gamble T."/>
            <person name="Ode P.J."/>
            <person name="Paul R."/>
            <person name="Zaspel J.M."/>
        </authorList>
    </citation>
    <scope>NUCLEOTIDE SEQUENCE [LARGE SCALE GENOMIC DNA]</scope>
    <source>
        <strain evidence="2">CgM1</strain>
    </source>
</reference>
<proteinExistence type="predicted"/>
<comment type="caution">
    <text evidence="2">The sequence shown here is derived from an EMBL/GenBank/DDBJ whole genome shotgun (WGS) entry which is preliminary data.</text>
</comment>
<protein>
    <submittedName>
        <fullName evidence="2">Uncharacterized protein</fullName>
    </submittedName>
</protein>
<sequence>MYLGINVAVEIMKSSYLEQKCIKRASKKKKLPIRGWLIKNRTDRGHKPLSDLIQNLASVNLPTGALEEKTKDCEHGCSRRRRERRLRKGAVTKGSTKERHQVFWKLGPVGKKL</sequence>
<organism evidence="2 3">
    <name type="scientific">Cotesia glomerata</name>
    <name type="common">Lepidopteran parasitic wasp</name>
    <name type="synonym">Apanteles glomeratus</name>
    <dbReference type="NCBI Taxonomy" id="32391"/>
    <lineage>
        <taxon>Eukaryota</taxon>
        <taxon>Metazoa</taxon>
        <taxon>Ecdysozoa</taxon>
        <taxon>Arthropoda</taxon>
        <taxon>Hexapoda</taxon>
        <taxon>Insecta</taxon>
        <taxon>Pterygota</taxon>
        <taxon>Neoptera</taxon>
        <taxon>Endopterygota</taxon>
        <taxon>Hymenoptera</taxon>
        <taxon>Apocrita</taxon>
        <taxon>Ichneumonoidea</taxon>
        <taxon>Braconidae</taxon>
        <taxon>Microgastrinae</taxon>
        <taxon>Cotesia</taxon>
    </lineage>
</organism>
<evidence type="ECO:0000313" key="2">
    <source>
        <dbReference type="EMBL" id="KAH0567695.1"/>
    </source>
</evidence>
<gene>
    <name evidence="2" type="ORF">KQX54_011855</name>
</gene>
<feature type="region of interest" description="Disordered" evidence="1">
    <location>
        <begin position="71"/>
        <end position="98"/>
    </location>
</feature>
<accession>A0AAV7J442</accession>
<name>A0AAV7J442_COTGL</name>
<feature type="compositionally biased region" description="Basic residues" evidence="1">
    <location>
        <begin position="78"/>
        <end position="90"/>
    </location>
</feature>
<keyword evidence="3" id="KW-1185">Reference proteome</keyword>
<dbReference type="Proteomes" id="UP000826195">
    <property type="component" value="Unassembled WGS sequence"/>
</dbReference>
<evidence type="ECO:0000256" key="1">
    <source>
        <dbReference type="SAM" id="MobiDB-lite"/>
    </source>
</evidence>
<evidence type="ECO:0000313" key="3">
    <source>
        <dbReference type="Proteomes" id="UP000826195"/>
    </source>
</evidence>